<name>A0A061R947_9CHLO</name>
<accession>A0A061R947</accession>
<sequence length="50" mass="5509">QFCLFTLSPAPIFDNRVCHGLAVDVLRPFPIGVAARVLSSMINQTYLKST</sequence>
<evidence type="ECO:0000313" key="1">
    <source>
        <dbReference type="EMBL" id="JAC69477.1"/>
    </source>
</evidence>
<dbReference type="EMBL" id="GBEZ01016804">
    <property type="protein sequence ID" value="JAC69477.1"/>
    <property type="molecule type" value="Transcribed_RNA"/>
</dbReference>
<gene>
    <name evidence="1" type="ORF">TSPGSL018_6277</name>
</gene>
<dbReference type="AlphaFoldDB" id="A0A061R947"/>
<protein>
    <submittedName>
        <fullName evidence="1">Uncharacterized protein</fullName>
    </submittedName>
</protein>
<reference evidence="1" key="1">
    <citation type="submission" date="2014-05" db="EMBL/GenBank/DDBJ databases">
        <title>The transcriptome of the halophilic microalga Tetraselmis sp. GSL018 isolated from the Great Salt Lake, Utah.</title>
        <authorList>
            <person name="Jinkerson R.E."/>
            <person name="D'Adamo S."/>
            <person name="Posewitz M.C."/>
        </authorList>
    </citation>
    <scope>NUCLEOTIDE SEQUENCE</scope>
    <source>
        <strain evidence="1">GSL018</strain>
    </source>
</reference>
<feature type="non-terminal residue" evidence="1">
    <location>
        <position position="1"/>
    </location>
</feature>
<proteinExistence type="predicted"/>
<organism evidence="1">
    <name type="scientific">Tetraselmis sp. GSL018</name>
    <dbReference type="NCBI Taxonomy" id="582737"/>
    <lineage>
        <taxon>Eukaryota</taxon>
        <taxon>Viridiplantae</taxon>
        <taxon>Chlorophyta</taxon>
        <taxon>core chlorophytes</taxon>
        <taxon>Chlorodendrophyceae</taxon>
        <taxon>Chlorodendrales</taxon>
        <taxon>Chlorodendraceae</taxon>
        <taxon>Tetraselmis</taxon>
    </lineage>
</organism>